<dbReference type="Proteomes" id="UP000092600">
    <property type="component" value="Unassembled WGS sequence"/>
</dbReference>
<feature type="compositionally biased region" description="Basic residues" evidence="1">
    <location>
        <begin position="266"/>
        <end position="296"/>
    </location>
</feature>
<dbReference type="GO" id="GO:0051276">
    <property type="term" value="P:chromosome organization"/>
    <property type="evidence" value="ECO:0007669"/>
    <property type="project" value="TreeGrafter"/>
</dbReference>
<feature type="compositionally biased region" description="Basic and acidic residues" evidence="1">
    <location>
        <begin position="42"/>
        <end position="54"/>
    </location>
</feature>
<evidence type="ECO:0000313" key="3">
    <source>
        <dbReference type="Proteomes" id="UP000092600"/>
    </source>
</evidence>
<protein>
    <submittedName>
        <fullName evidence="2">DNA-binding protein BIN4</fullName>
    </submittedName>
</protein>
<name>A0A199VQ11_ANACO</name>
<dbReference type="STRING" id="4615.A0A199VQ11"/>
<dbReference type="GO" id="GO:0042023">
    <property type="term" value="P:DNA endoreduplication"/>
    <property type="evidence" value="ECO:0007669"/>
    <property type="project" value="InterPro"/>
</dbReference>
<feature type="region of interest" description="Disordered" evidence="1">
    <location>
        <begin position="220"/>
        <end position="296"/>
    </location>
</feature>
<proteinExistence type="predicted"/>
<evidence type="ECO:0000256" key="1">
    <source>
        <dbReference type="SAM" id="MobiDB-lite"/>
    </source>
</evidence>
<sequence length="296" mass="32163">MSDSREGSPDWLRAFQAPNRDVVTLSSGSDSSPRNSPSRPTTTHDKAPERHPENDDSIVIESGEDSQVKAKKAKNVKVENCPILVEDTLDTQEDGPAEVDIKEKSSDPPVSQRLPLIFPDKVQRSKALVECDGDSIDLSGDIGAVGRIVISDGPAGNQELLLDLKGTIYKSTIVPSRTFCVVSVGQSDAKIEAIMNDFIQLEPQSNVFEAETMIEGTLEGFSFDSDEEADKVPKSSGLQNDQNNENGGQPNNAKTKRKADKSSGPVHKKAKKGERPSTKKAVKKHQAVKRTKKSKK</sequence>
<accession>A0A199VQ11</accession>
<comment type="caution">
    <text evidence="2">The sequence shown here is derived from an EMBL/GenBank/DDBJ whole genome shotgun (WGS) entry which is preliminary data.</text>
</comment>
<dbReference type="GO" id="GO:0009330">
    <property type="term" value="C:DNA topoisomerase type II (double strand cut, ATP-hydrolyzing) complex"/>
    <property type="evidence" value="ECO:0007669"/>
    <property type="project" value="InterPro"/>
</dbReference>
<feature type="compositionally biased region" description="Polar residues" evidence="1">
    <location>
        <begin position="236"/>
        <end position="253"/>
    </location>
</feature>
<dbReference type="EMBL" id="LSRQ01001155">
    <property type="protein sequence ID" value="OAY79011.1"/>
    <property type="molecule type" value="Genomic_DNA"/>
</dbReference>
<reference evidence="2 3" key="1">
    <citation type="journal article" date="2016" name="DNA Res.">
        <title>The draft genome of MD-2 pineapple using hybrid error correction of long reads.</title>
        <authorList>
            <person name="Redwan R.M."/>
            <person name="Saidin A."/>
            <person name="Kumar S.V."/>
        </authorList>
    </citation>
    <scope>NUCLEOTIDE SEQUENCE [LARGE SCALE GENOMIC DNA]</scope>
    <source>
        <strain evidence="3">cv. MD2</strain>
        <tissue evidence="2">Leaf</tissue>
    </source>
</reference>
<keyword evidence="2" id="KW-0238">DNA-binding</keyword>
<dbReference type="GO" id="GO:0003690">
    <property type="term" value="F:double-stranded DNA binding"/>
    <property type="evidence" value="ECO:0007669"/>
    <property type="project" value="InterPro"/>
</dbReference>
<evidence type="ECO:0000313" key="2">
    <source>
        <dbReference type="EMBL" id="OAY79011.1"/>
    </source>
</evidence>
<dbReference type="InterPro" id="IPR033246">
    <property type="entry name" value="BIN4"/>
</dbReference>
<dbReference type="PANTHER" id="PTHR34810:SF1">
    <property type="entry name" value="DNA-BINDING PROTEIN BIN4"/>
    <property type="match status" value="1"/>
</dbReference>
<dbReference type="PANTHER" id="PTHR34810">
    <property type="entry name" value="DNA-BINDING PROTEIN BIN4"/>
    <property type="match status" value="1"/>
</dbReference>
<organism evidence="2 3">
    <name type="scientific">Ananas comosus</name>
    <name type="common">Pineapple</name>
    <name type="synonym">Ananas ananas</name>
    <dbReference type="NCBI Taxonomy" id="4615"/>
    <lineage>
        <taxon>Eukaryota</taxon>
        <taxon>Viridiplantae</taxon>
        <taxon>Streptophyta</taxon>
        <taxon>Embryophyta</taxon>
        <taxon>Tracheophyta</taxon>
        <taxon>Spermatophyta</taxon>
        <taxon>Magnoliopsida</taxon>
        <taxon>Liliopsida</taxon>
        <taxon>Poales</taxon>
        <taxon>Bromeliaceae</taxon>
        <taxon>Bromelioideae</taxon>
        <taxon>Ananas</taxon>
    </lineage>
</organism>
<dbReference type="GO" id="GO:0005634">
    <property type="term" value="C:nucleus"/>
    <property type="evidence" value="ECO:0007669"/>
    <property type="project" value="TreeGrafter"/>
</dbReference>
<gene>
    <name evidence="2" type="ORF">ACMD2_11108</name>
</gene>
<feature type="compositionally biased region" description="Acidic residues" evidence="1">
    <location>
        <begin position="55"/>
        <end position="64"/>
    </location>
</feature>
<dbReference type="AlphaFoldDB" id="A0A199VQ11"/>
<feature type="region of interest" description="Disordered" evidence="1">
    <location>
        <begin position="1"/>
        <end position="73"/>
    </location>
</feature>
<feature type="compositionally biased region" description="Low complexity" evidence="1">
    <location>
        <begin position="26"/>
        <end position="41"/>
    </location>
</feature>